<keyword evidence="5 6" id="KW-0472">Membrane</keyword>
<keyword evidence="9" id="KW-1185">Reference proteome</keyword>
<evidence type="ECO:0000256" key="1">
    <source>
        <dbReference type="ARBA" id="ARBA00004651"/>
    </source>
</evidence>
<evidence type="ECO:0000256" key="3">
    <source>
        <dbReference type="ARBA" id="ARBA00022692"/>
    </source>
</evidence>
<keyword evidence="3 6" id="KW-0812">Transmembrane</keyword>
<dbReference type="PANTHER" id="PTHR35007">
    <property type="entry name" value="INTEGRAL MEMBRANE PROTEIN-RELATED"/>
    <property type="match status" value="1"/>
</dbReference>
<dbReference type="Proteomes" id="UP000198506">
    <property type="component" value="Unassembled WGS sequence"/>
</dbReference>
<dbReference type="AlphaFoldDB" id="A0AA94HK55"/>
<feature type="transmembrane region" description="Helical" evidence="6">
    <location>
        <begin position="117"/>
        <end position="138"/>
    </location>
</feature>
<comment type="caution">
    <text evidence="8">The sequence shown here is derived from an EMBL/GenBank/DDBJ whole genome shotgun (WGS) entry which is preliminary data.</text>
</comment>
<comment type="subcellular location">
    <subcellularLocation>
        <location evidence="1">Cell membrane</location>
        <topology evidence="1">Multi-pass membrane protein</topology>
    </subcellularLocation>
</comment>
<proteinExistence type="predicted"/>
<evidence type="ECO:0000256" key="2">
    <source>
        <dbReference type="ARBA" id="ARBA00022475"/>
    </source>
</evidence>
<dbReference type="InterPro" id="IPR018076">
    <property type="entry name" value="T2SS_GspF_dom"/>
</dbReference>
<evidence type="ECO:0000256" key="6">
    <source>
        <dbReference type="SAM" id="Phobius"/>
    </source>
</evidence>
<reference evidence="8 9" key="1">
    <citation type="submission" date="2016-10" db="EMBL/GenBank/DDBJ databases">
        <authorList>
            <person name="Varghese N."/>
            <person name="Submissions S."/>
        </authorList>
    </citation>
    <scope>NUCLEOTIDE SEQUENCE [LARGE SCALE GENOMIC DNA]</scope>
    <source>
        <strain evidence="8 9">IAM 15147</strain>
    </source>
</reference>
<dbReference type="GO" id="GO:0005886">
    <property type="term" value="C:plasma membrane"/>
    <property type="evidence" value="ECO:0007669"/>
    <property type="project" value="UniProtKB-SubCell"/>
</dbReference>
<dbReference type="EMBL" id="FOZN01000001">
    <property type="protein sequence ID" value="SFR98400.1"/>
    <property type="molecule type" value="Genomic_DNA"/>
</dbReference>
<sequence length="295" mass="32156">MPTAVILACLLVAVAVGAIVWVMADALQPARAHALANLQRGQRTELADGPKAASDGLPKLARRLTVPTLVAVLERQHARAGRPADWTVDRLLALKLLWVPTAIALFILMFVSGQEPLILLIVGISAVVVYFVPDLLLLSRGQERDQLIQKQLADTLDQMTIAVEAGLGFDAAMTRAASNGKGALAEELTRTLQDMRMGRSRKQAFHDLADRSHVSDLRAFVRAILQADAYGISIGDVLRTQADEMRLKRRQRAEEKAQQVPVKVLMPLMLCILPVLFIAVMAPAVMDMIDAFSGM</sequence>
<evidence type="ECO:0000259" key="7">
    <source>
        <dbReference type="Pfam" id="PF00482"/>
    </source>
</evidence>
<keyword evidence="4 6" id="KW-1133">Transmembrane helix</keyword>
<dbReference type="PANTHER" id="PTHR35007:SF2">
    <property type="entry name" value="PILUS ASSEMBLE PROTEIN"/>
    <property type="match status" value="1"/>
</dbReference>
<dbReference type="RefSeq" id="WP_177220186.1">
    <property type="nucleotide sequence ID" value="NZ_FOZN01000001.1"/>
</dbReference>
<feature type="transmembrane region" description="Helical" evidence="6">
    <location>
        <begin position="264"/>
        <end position="286"/>
    </location>
</feature>
<protein>
    <submittedName>
        <fullName evidence="8">Tight adherence protein C</fullName>
    </submittedName>
</protein>
<gene>
    <name evidence="8" type="ORF">SAMN04487783_0220</name>
</gene>
<feature type="domain" description="Type II secretion system protein GspF" evidence="7">
    <location>
        <begin position="156"/>
        <end position="281"/>
    </location>
</feature>
<organism evidence="8 9">
    <name type="scientific">Agrococcus baldri</name>
    <dbReference type="NCBI Taxonomy" id="153730"/>
    <lineage>
        <taxon>Bacteria</taxon>
        <taxon>Bacillati</taxon>
        <taxon>Actinomycetota</taxon>
        <taxon>Actinomycetes</taxon>
        <taxon>Micrococcales</taxon>
        <taxon>Microbacteriaceae</taxon>
        <taxon>Agrococcus</taxon>
    </lineage>
</organism>
<accession>A0AA94HK55</accession>
<evidence type="ECO:0000313" key="9">
    <source>
        <dbReference type="Proteomes" id="UP000198506"/>
    </source>
</evidence>
<evidence type="ECO:0000256" key="4">
    <source>
        <dbReference type="ARBA" id="ARBA00022989"/>
    </source>
</evidence>
<keyword evidence="2" id="KW-1003">Cell membrane</keyword>
<feature type="transmembrane region" description="Helical" evidence="6">
    <location>
        <begin position="93"/>
        <end position="111"/>
    </location>
</feature>
<evidence type="ECO:0000256" key="5">
    <source>
        <dbReference type="ARBA" id="ARBA00023136"/>
    </source>
</evidence>
<dbReference type="Pfam" id="PF00482">
    <property type="entry name" value="T2SSF"/>
    <property type="match status" value="1"/>
</dbReference>
<evidence type="ECO:0000313" key="8">
    <source>
        <dbReference type="EMBL" id="SFR98400.1"/>
    </source>
</evidence>
<name>A0AA94HK55_9MICO</name>